<evidence type="ECO:0000256" key="10">
    <source>
        <dbReference type="ARBA" id="ARBA00023136"/>
    </source>
</evidence>
<dbReference type="OrthoDB" id="9813947at2"/>
<dbReference type="PANTHER" id="PTHR34182">
    <property type="entry name" value="PROTEIN-EXPORT MEMBRANE PROTEIN SECG"/>
    <property type="match status" value="1"/>
</dbReference>
<dbReference type="KEGG" id="hhs:HHS_03720"/>
<dbReference type="GO" id="GO:0015450">
    <property type="term" value="F:protein-transporting ATPase activity"/>
    <property type="evidence" value="ECO:0007669"/>
    <property type="project" value="UniProtKB-UniRule"/>
</dbReference>
<feature type="transmembrane region" description="Helical" evidence="11">
    <location>
        <begin position="51"/>
        <end position="73"/>
    </location>
</feature>
<evidence type="ECO:0000313" key="13">
    <source>
        <dbReference type="Proteomes" id="UP000016900"/>
    </source>
</evidence>
<comment type="function">
    <text evidence="11">Involved in protein export. Participates in an early event of protein translocation.</text>
</comment>
<dbReference type="AlphaFoldDB" id="U3U7G6"/>
<proteinExistence type="inferred from homology"/>
<keyword evidence="6 11" id="KW-0812">Transmembrane</keyword>
<dbReference type="EMBL" id="AP012554">
    <property type="protein sequence ID" value="BAO00342.1"/>
    <property type="molecule type" value="Genomic_DNA"/>
</dbReference>
<evidence type="ECO:0000256" key="6">
    <source>
        <dbReference type="ARBA" id="ARBA00022692"/>
    </source>
</evidence>
<keyword evidence="9 11" id="KW-0811">Translocation</keyword>
<dbReference type="NCBIfam" id="TIGR00810">
    <property type="entry name" value="secG"/>
    <property type="match status" value="1"/>
</dbReference>
<evidence type="ECO:0000256" key="4">
    <source>
        <dbReference type="ARBA" id="ARBA00022448"/>
    </source>
</evidence>
<accession>U3U7G6</accession>
<name>U3U7G6_9GAMM</name>
<sequence length="111" mass="12029">MYEVVLCMFFIVAIGLIALVLIQKGSGLDIGISLNSGASGTLLGSIGSDRLLTRVITILATLFFIISIILGNLNNRRSSHKKHDLVMPIQSQKNTHLSKPTPILSNNDMPQ</sequence>
<dbReference type="PATRIC" id="fig|1235990.3.peg.367"/>
<dbReference type="Proteomes" id="UP000016900">
    <property type="component" value="Chromosome"/>
</dbReference>
<gene>
    <name evidence="12" type="ORF">HHS_03720</name>
</gene>
<dbReference type="GO" id="GO:0009306">
    <property type="term" value="P:protein secretion"/>
    <property type="evidence" value="ECO:0007669"/>
    <property type="project" value="UniProtKB-UniRule"/>
</dbReference>
<evidence type="ECO:0000256" key="1">
    <source>
        <dbReference type="ARBA" id="ARBA00004651"/>
    </source>
</evidence>
<evidence type="ECO:0000256" key="3">
    <source>
        <dbReference type="ARBA" id="ARBA00017876"/>
    </source>
</evidence>
<evidence type="ECO:0000256" key="8">
    <source>
        <dbReference type="ARBA" id="ARBA00022989"/>
    </source>
</evidence>
<keyword evidence="7 11" id="KW-0653">Protein transport</keyword>
<dbReference type="InterPro" id="IPR004692">
    <property type="entry name" value="SecG"/>
</dbReference>
<comment type="caution">
    <text evidence="11">Lacks conserved residue(s) required for the propagation of feature annotation.</text>
</comment>
<dbReference type="Pfam" id="PF03840">
    <property type="entry name" value="SecG"/>
    <property type="match status" value="1"/>
</dbReference>
<evidence type="ECO:0000256" key="11">
    <source>
        <dbReference type="RuleBase" id="RU365087"/>
    </source>
</evidence>
<dbReference type="KEGG" id="pck:BMSBPS_0838"/>
<evidence type="ECO:0000256" key="5">
    <source>
        <dbReference type="ARBA" id="ARBA00022475"/>
    </source>
</evidence>
<dbReference type="RefSeq" id="WP_022564361.1">
    <property type="nucleotide sequence ID" value="NZ_CP010907.1"/>
</dbReference>
<dbReference type="GO" id="GO:0005886">
    <property type="term" value="C:plasma membrane"/>
    <property type="evidence" value="ECO:0007669"/>
    <property type="project" value="UniProtKB-SubCell"/>
</dbReference>
<dbReference type="PANTHER" id="PTHR34182:SF1">
    <property type="entry name" value="PROTEIN-EXPORT MEMBRANE PROTEIN SECG"/>
    <property type="match status" value="1"/>
</dbReference>
<keyword evidence="4 11" id="KW-0813">Transport</keyword>
<keyword evidence="5 11" id="KW-1003">Cell membrane</keyword>
<keyword evidence="8 11" id="KW-1133">Transmembrane helix</keyword>
<reference evidence="12 13" key="1">
    <citation type="submission" date="2012-10" db="EMBL/GenBank/DDBJ databases">
        <title>Genome sequence of the symbiont of the pentatomidae stink bug Halyomorpha halys.</title>
        <authorList>
            <person name="Kobayashi H."/>
            <person name="Fujii-Muramatsu R."/>
            <person name="Takeishi K."/>
            <person name="Noda H."/>
        </authorList>
    </citation>
    <scope>NUCLEOTIDE SEQUENCE [LARGE SCALE GENOMIC DNA]</scope>
</reference>
<evidence type="ECO:0000313" key="12">
    <source>
        <dbReference type="EMBL" id="BAO00342.1"/>
    </source>
</evidence>
<dbReference type="eggNOG" id="COG1314">
    <property type="taxonomic scope" value="Bacteria"/>
</dbReference>
<evidence type="ECO:0000256" key="7">
    <source>
        <dbReference type="ARBA" id="ARBA00022927"/>
    </source>
</evidence>
<dbReference type="GO" id="GO:0065002">
    <property type="term" value="P:intracellular protein transmembrane transport"/>
    <property type="evidence" value="ECO:0007669"/>
    <property type="project" value="TreeGrafter"/>
</dbReference>
<comment type="similarity">
    <text evidence="2 11">Belongs to the SecG family.</text>
</comment>
<dbReference type="GO" id="GO:0043952">
    <property type="term" value="P:protein transport by the Sec complex"/>
    <property type="evidence" value="ECO:0007669"/>
    <property type="project" value="TreeGrafter"/>
</dbReference>
<dbReference type="PRINTS" id="PR01651">
    <property type="entry name" value="SECGEXPORT"/>
</dbReference>
<evidence type="ECO:0000256" key="2">
    <source>
        <dbReference type="ARBA" id="ARBA00008445"/>
    </source>
</evidence>
<protein>
    <recommendedName>
        <fullName evidence="3 11">Protein-export membrane protein SecG</fullName>
    </recommendedName>
</protein>
<organism evidence="12 13">
    <name type="scientific">Candidatus Pantoea carbekii</name>
    <dbReference type="NCBI Taxonomy" id="1235990"/>
    <lineage>
        <taxon>Bacteria</taxon>
        <taxon>Pseudomonadati</taxon>
        <taxon>Pseudomonadota</taxon>
        <taxon>Gammaproteobacteria</taxon>
        <taxon>Enterobacterales</taxon>
        <taxon>Erwiniaceae</taxon>
        <taxon>Pantoea</taxon>
    </lineage>
</organism>
<evidence type="ECO:0000256" key="9">
    <source>
        <dbReference type="ARBA" id="ARBA00023010"/>
    </source>
</evidence>
<keyword evidence="10 11" id="KW-0472">Membrane</keyword>
<comment type="subcellular location">
    <subcellularLocation>
        <location evidence="1 11">Cell membrane</location>
        <topology evidence="1 11">Multi-pass membrane protein</topology>
    </subcellularLocation>
</comment>
<dbReference type="STRING" id="1235990.BMSBPS_0838"/>
<keyword evidence="13" id="KW-1185">Reference proteome</keyword>